<evidence type="ECO:0000256" key="7">
    <source>
        <dbReference type="PROSITE-ProRule" id="PRU00169"/>
    </source>
</evidence>
<dbReference type="Gene3D" id="3.30.565.10">
    <property type="entry name" value="Histidine kinase-like ATPase, C-terminal domain"/>
    <property type="match status" value="1"/>
</dbReference>
<dbReference type="InterPro" id="IPR001789">
    <property type="entry name" value="Sig_transdc_resp-reg_receiver"/>
</dbReference>
<evidence type="ECO:0000313" key="11">
    <source>
        <dbReference type="EMBL" id="MYM54246.1"/>
    </source>
</evidence>
<dbReference type="InterPro" id="IPR005467">
    <property type="entry name" value="His_kinase_dom"/>
</dbReference>
<evidence type="ECO:0000256" key="1">
    <source>
        <dbReference type="ARBA" id="ARBA00000085"/>
    </source>
</evidence>
<feature type="transmembrane region" description="Helical" evidence="8">
    <location>
        <begin position="21"/>
        <end position="42"/>
    </location>
</feature>
<feature type="domain" description="Response regulatory" evidence="10">
    <location>
        <begin position="482"/>
        <end position="599"/>
    </location>
</feature>
<dbReference type="Gene3D" id="3.40.50.2300">
    <property type="match status" value="1"/>
</dbReference>
<comment type="caution">
    <text evidence="11">The sequence shown here is derived from an EMBL/GenBank/DDBJ whole genome shotgun (WGS) entry which is preliminary data.</text>
</comment>
<keyword evidence="6" id="KW-0902">Two-component regulatory system</keyword>
<keyword evidence="8" id="KW-0812">Transmembrane</keyword>
<keyword evidence="8" id="KW-1133">Transmembrane helix</keyword>
<dbReference type="PANTHER" id="PTHR43047:SF64">
    <property type="entry name" value="HISTIDINE KINASE CONTAINING CHEY-HOMOLOGOUS RECEIVER DOMAIN AND PAS DOMAIN-RELATED"/>
    <property type="match status" value="1"/>
</dbReference>
<dbReference type="SUPFAM" id="SSF47226">
    <property type="entry name" value="Histidine-containing phosphotransfer domain, HPT domain"/>
    <property type="match status" value="1"/>
</dbReference>
<name>A0A6L8LGX2_9RHOB</name>
<dbReference type="SMART" id="SM00388">
    <property type="entry name" value="HisKA"/>
    <property type="match status" value="1"/>
</dbReference>
<dbReference type="InterPro" id="IPR036097">
    <property type="entry name" value="HisK_dim/P_sf"/>
</dbReference>
<dbReference type="PRINTS" id="PR00344">
    <property type="entry name" value="BCTRLSENSOR"/>
</dbReference>
<evidence type="ECO:0000313" key="12">
    <source>
        <dbReference type="Proteomes" id="UP000479043"/>
    </source>
</evidence>
<dbReference type="Proteomes" id="UP000479043">
    <property type="component" value="Unassembled WGS sequence"/>
</dbReference>
<sequence length="724" mass="78564">MAGEFEPVQGSRLNGRLRSALIKLSAAGVLAAAALFLIFHIVQYVANGSQDISKATQSLDLLQEIDNTVAAVLAPQGQADASAPSPAAAEQQVQAQFEALRGLGPQDGTTALAALQGMTLRLLNDVRDLAEARPDGALFEAVAPQRAAYRAALQEARSEQKQIAQSGLSGLVTQTRFTVFAIVLVLALTVFLLALVLVTGFKDMERREQVERELRAQVRKANEASLAKSQFLATVTHELRTPLNAILGYSELLNGEPLAQDQKKQVSRLSVAGQTLSRIVDDVLDLSRIEAGAMALRDDVFCPRELVKEAVDLVSVDACAKGLAMSSEIARDVPKTLRGDSLRLSQVLLNLLNNAVKFTPEGFVTLRMTARMTDSHIAQLRVEVQDSGIGISVADQDRLFQRFSQMENGASEYQGGSGLGLSISQGLIEQMGGRINVFSRQGEGTIFWFHVLLPVVEAEGFAAPDEPAEDEVEPPLKDVTGRVMLIDDSEDTADLLGRMMQREGVEFCAMQDPVKSLEQVIEQAPDVILCDMQMPAVGGDELIRCIRALPKPYGDTPIIAFSATTMKSDIEDMLMAGANAFLAKPFKSGDVISAIAAVVTSHAEAAAQEETTRMTVAETPGEIDELVKLMGADWALRYVERLSDRLERYFDGVGDKSEQIVLAHSVVSEAGQLGMRDLAWAAASLEQALRANTRSLTEDARFRNEARSFLTRLPQFTQRIRQAQ</sequence>
<dbReference type="InterPro" id="IPR036890">
    <property type="entry name" value="HATPase_C_sf"/>
</dbReference>
<dbReference type="Pfam" id="PF00072">
    <property type="entry name" value="Response_reg"/>
    <property type="match status" value="1"/>
</dbReference>
<evidence type="ECO:0000256" key="3">
    <source>
        <dbReference type="ARBA" id="ARBA00022553"/>
    </source>
</evidence>
<dbReference type="SUPFAM" id="SSF55874">
    <property type="entry name" value="ATPase domain of HSP90 chaperone/DNA topoisomerase II/histidine kinase"/>
    <property type="match status" value="1"/>
</dbReference>
<protein>
    <recommendedName>
        <fullName evidence="2">histidine kinase</fullName>
        <ecNumber evidence="2">2.7.13.3</ecNumber>
    </recommendedName>
</protein>
<comment type="catalytic activity">
    <reaction evidence="1">
        <text>ATP + protein L-histidine = ADP + protein N-phospho-L-histidine.</text>
        <dbReference type="EC" id="2.7.13.3"/>
    </reaction>
</comment>
<dbReference type="CDD" id="cd17546">
    <property type="entry name" value="REC_hyHK_CKI1_RcsC-like"/>
    <property type="match status" value="1"/>
</dbReference>
<dbReference type="PANTHER" id="PTHR43047">
    <property type="entry name" value="TWO-COMPONENT HISTIDINE PROTEIN KINASE"/>
    <property type="match status" value="1"/>
</dbReference>
<dbReference type="InterPro" id="IPR036641">
    <property type="entry name" value="HPT_dom_sf"/>
</dbReference>
<dbReference type="SUPFAM" id="SSF52172">
    <property type="entry name" value="CheY-like"/>
    <property type="match status" value="1"/>
</dbReference>
<dbReference type="InterPro" id="IPR004358">
    <property type="entry name" value="Sig_transdc_His_kin-like_C"/>
</dbReference>
<dbReference type="FunFam" id="3.30.565.10:FF:000010">
    <property type="entry name" value="Sensor histidine kinase RcsC"/>
    <property type="match status" value="1"/>
</dbReference>
<dbReference type="SUPFAM" id="SSF47384">
    <property type="entry name" value="Homodimeric domain of signal transducing histidine kinase"/>
    <property type="match status" value="1"/>
</dbReference>
<accession>A0A6L8LGX2</accession>
<feature type="transmembrane region" description="Helical" evidence="8">
    <location>
        <begin position="177"/>
        <end position="198"/>
    </location>
</feature>
<dbReference type="Pfam" id="PF00512">
    <property type="entry name" value="HisKA"/>
    <property type="match status" value="1"/>
</dbReference>
<feature type="domain" description="Histidine kinase" evidence="9">
    <location>
        <begin position="234"/>
        <end position="455"/>
    </location>
</feature>
<keyword evidence="4" id="KW-0808">Transferase</keyword>
<reference evidence="11 12" key="1">
    <citation type="submission" date="2020-01" db="EMBL/GenBank/DDBJ databases">
        <authorList>
            <person name="Chen S."/>
        </authorList>
    </citation>
    <scope>NUCLEOTIDE SEQUENCE [LARGE SCALE GENOMIC DNA]</scope>
    <source>
        <strain evidence="11 12">GS-10</strain>
    </source>
</reference>
<dbReference type="AlphaFoldDB" id="A0A6L8LGX2"/>
<evidence type="ECO:0000256" key="4">
    <source>
        <dbReference type="ARBA" id="ARBA00022679"/>
    </source>
</evidence>
<evidence type="ECO:0000256" key="5">
    <source>
        <dbReference type="ARBA" id="ARBA00022777"/>
    </source>
</evidence>
<keyword evidence="8" id="KW-0472">Membrane</keyword>
<dbReference type="InterPro" id="IPR011006">
    <property type="entry name" value="CheY-like_superfamily"/>
</dbReference>
<evidence type="ECO:0000259" key="10">
    <source>
        <dbReference type="PROSITE" id="PS50110"/>
    </source>
</evidence>
<keyword evidence="5" id="KW-0418">Kinase</keyword>
<dbReference type="InterPro" id="IPR003594">
    <property type="entry name" value="HATPase_dom"/>
</dbReference>
<dbReference type="SMART" id="SM00448">
    <property type="entry name" value="REC"/>
    <property type="match status" value="1"/>
</dbReference>
<dbReference type="CDD" id="cd00082">
    <property type="entry name" value="HisKA"/>
    <property type="match status" value="1"/>
</dbReference>
<keyword evidence="3 7" id="KW-0597">Phosphoprotein</keyword>
<feature type="modified residue" description="4-aspartylphosphate" evidence="7">
    <location>
        <position position="531"/>
    </location>
</feature>
<dbReference type="PROSITE" id="PS50109">
    <property type="entry name" value="HIS_KIN"/>
    <property type="match status" value="1"/>
</dbReference>
<organism evidence="11 12">
    <name type="scientific">Thalassovita mangrovi</name>
    <dbReference type="NCBI Taxonomy" id="2692236"/>
    <lineage>
        <taxon>Bacteria</taxon>
        <taxon>Pseudomonadati</taxon>
        <taxon>Pseudomonadota</taxon>
        <taxon>Alphaproteobacteria</taxon>
        <taxon>Rhodobacterales</taxon>
        <taxon>Roseobacteraceae</taxon>
        <taxon>Thalassovita</taxon>
    </lineage>
</organism>
<dbReference type="EC" id="2.7.13.3" evidence="2"/>
<evidence type="ECO:0000256" key="6">
    <source>
        <dbReference type="ARBA" id="ARBA00023012"/>
    </source>
</evidence>
<dbReference type="SMART" id="SM00387">
    <property type="entry name" value="HATPase_c"/>
    <property type="match status" value="1"/>
</dbReference>
<dbReference type="GO" id="GO:0000155">
    <property type="term" value="F:phosphorelay sensor kinase activity"/>
    <property type="evidence" value="ECO:0007669"/>
    <property type="project" value="InterPro"/>
</dbReference>
<dbReference type="CDD" id="cd16922">
    <property type="entry name" value="HATPase_EvgS-ArcB-TorS-like"/>
    <property type="match status" value="1"/>
</dbReference>
<evidence type="ECO:0000256" key="2">
    <source>
        <dbReference type="ARBA" id="ARBA00012438"/>
    </source>
</evidence>
<dbReference type="PROSITE" id="PS50110">
    <property type="entry name" value="RESPONSE_REGULATORY"/>
    <property type="match status" value="1"/>
</dbReference>
<dbReference type="Gene3D" id="1.10.287.130">
    <property type="match status" value="1"/>
</dbReference>
<keyword evidence="12" id="KW-1185">Reference proteome</keyword>
<dbReference type="Pfam" id="PF02518">
    <property type="entry name" value="HATPase_c"/>
    <property type="match status" value="1"/>
</dbReference>
<proteinExistence type="predicted"/>
<evidence type="ECO:0000259" key="9">
    <source>
        <dbReference type="PROSITE" id="PS50109"/>
    </source>
</evidence>
<dbReference type="EMBL" id="WWEN01000002">
    <property type="protein sequence ID" value="MYM54246.1"/>
    <property type="molecule type" value="Genomic_DNA"/>
</dbReference>
<dbReference type="InterPro" id="IPR003661">
    <property type="entry name" value="HisK_dim/P_dom"/>
</dbReference>
<gene>
    <name evidence="11" type="ORF">GR167_02935</name>
</gene>
<evidence type="ECO:0000256" key="8">
    <source>
        <dbReference type="SAM" id="Phobius"/>
    </source>
</evidence>